<sequence>MKVVVVICAVALAVVSAQDVESKLYERRMLPAGAQLIDDRAQSMGNVGSLKKIVGGEPVTIETHSYQLSLRNYDYHICGASIIASVWALTAAHCLYPDPEPRTISLRAGTSDQSIGGRIYNATRIIIHPMYAPSTMDNDVAVIRVNVHFSGPNTGYIGLVPLGYEPVAGVRAIVTGWGRQSEGANQSMSLAGVEIPIVDKADCMNQWSGVLVSPQMICAGELGKDSCNGDSGGPLVSGGRQIGIVSWGSTKCGGPLAAIYTNLGNAAIRTFISSTTGI</sequence>
<dbReference type="SMART" id="SM00020">
    <property type="entry name" value="Tryp_SPc"/>
    <property type="match status" value="1"/>
</dbReference>
<proteinExistence type="inferred from homology"/>
<dbReference type="PROSITE" id="PS00135">
    <property type="entry name" value="TRYPSIN_SER"/>
    <property type="match status" value="1"/>
</dbReference>
<evidence type="ECO:0000313" key="10">
    <source>
        <dbReference type="EnsemblMetazoa" id="ACHR015019-PA"/>
    </source>
</evidence>
<evidence type="ECO:0000256" key="8">
    <source>
        <dbReference type="SAM" id="SignalP"/>
    </source>
</evidence>
<reference evidence="11" key="1">
    <citation type="submission" date="2013-03" db="EMBL/GenBank/DDBJ databases">
        <title>The Genome Sequence of Anopheles christyi ACHKN1017.</title>
        <authorList>
            <consortium name="The Broad Institute Genomics Platform"/>
            <person name="Neafsey D.E."/>
            <person name="Besansky N."/>
            <person name="Walker B."/>
            <person name="Young S.K."/>
            <person name="Zeng Q."/>
            <person name="Gargeya S."/>
            <person name="Fitzgerald M."/>
            <person name="Haas B."/>
            <person name="Abouelleil A."/>
            <person name="Allen A.W."/>
            <person name="Alvarado L."/>
            <person name="Arachchi H.M."/>
            <person name="Berlin A.M."/>
            <person name="Chapman S.B."/>
            <person name="Gainer-Dewar J."/>
            <person name="Goldberg J."/>
            <person name="Griggs A."/>
            <person name="Gujja S."/>
            <person name="Hansen M."/>
            <person name="Howarth C."/>
            <person name="Imamovic A."/>
            <person name="Ireland A."/>
            <person name="Larimer J."/>
            <person name="McCowan C."/>
            <person name="Murphy C."/>
            <person name="Pearson M."/>
            <person name="Poon T.W."/>
            <person name="Priest M."/>
            <person name="Roberts A."/>
            <person name="Saif S."/>
            <person name="Shea T."/>
            <person name="Sisk P."/>
            <person name="Sykes S."/>
            <person name="Wortman J."/>
            <person name="Nusbaum C."/>
            <person name="Birren B."/>
        </authorList>
    </citation>
    <scope>NUCLEOTIDE SEQUENCE [LARGE SCALE GENOMIC DNA]</scope>
    <source>
        <strain evidence="11">ACHKN1017</strain>
    </source>
</reference>
<dbReference type="PANTHER" id="PTHR24276">
    <property type="entry name" value="POLYSERASE-RELATED"/>
    <property type="match status" value="1"/>
</dbReference>
<reference evidence="10" key="2">
    <citation type="submission" date="2020-05" db="UniProtKB">
        <authorList>
            <consortium name="EnsemblMetazoa"/>
        </authorList>
    </citation>
    <scope>IDENTIFICATION</scope>
    <source>
        <strain evidence="10">ACHKN1017</strain>
    </source>
</reference>
<evidence type="ECO:0000256" key="6">
    <source>
        <dbReference type="ARBA" id="ARBA00024195"/>
    </source>
</evidence>
<dbReference type="InterPro" id="IPR033116">
    <property type="entry name" value="TRYPSIN_SER"/>
</dbReference>
<evidence type="ECO:0000256" key="5">
    <source>
        <dbReference type="ARBA" id="ARBA00023157"/>
    </source>
</evidence>
<keyword evidence="1 7" id="KW-0645">Protease</keyword>
<evidence type="ECO:0000256" key="4">
    <source>
        <dbReference type="ARBA" id="ARBA00022825"/>
    </source>
</evidence>
<feature type="signal peptide" evidence="8">
    <location>
        <begin position="1"/>
        <end position="17"/>
    </location>
</feature>
<dbReference type="InterPro" id="IPR050430">
    <property type="entry name" value="Peptidase_S1"/>
</dbReference>
<name>A0A240PMY8_9DIPT</name>
<dbReference type="InterPro" id="IPR018114">
    <property type="entry name" value="TRYPSIN_HIS"/>
</dbReference>
<dbReference type="Proteomes" id="UP000075881">
    <property type="component" value="Unassembled WGS sequence"/>
</dbReference>
<dbReference type="PROSITE" id="PS00134">
    <property type="entry name" value="TRYPSIN_HIS"/>
    <property type="match status" value="1"/>
</dbReference>
<dbReference type="InterPro" id="IPR001254">
    <property type="entry name" value="Trypsin_dom"/>
</dbReference>
<dbReference type="CDD" id="cd00190">
    <property type="entry name" value="Tryp_SPc"/>
    <property type="match status" value="1"/>
</dbReference>
<accession>A0A240PMY8</accession>
<dbReference type="Gene3D" id="2.40.10.10">
    <property type="entry name" value="Trypsin-like serine proteases"/>
    <property type="match status" value="1"/>
</dbReference>
<dbReference type="GO" id="GO:0006508">
    <property type="term" value="P:proteolysis"/>
    <property type="evidence" value="ECO:0007669"/>
    <property type="project" value="UniProtKB-KW"/>
</dbReference>
<dbReference type="GO" id="GO:0007586">
    <property type="term" value="P:digestion"/>
    <property type="evidence" value="ECO:0007669"/>
    <property type="project" value="UniProtKB-KW"/>
</dbReference>
<organism evidence="10 11">
    <name type="scientific">Anopheles christyi</name>
    <dbReference type="NCBI Taxonomy" id="43041"/>
    <lineage>
        <taxon>Eukaryota</taxon>
        <taxon>Metazoa</taxon>
        <taxon>Ecdysozoa</taxon>
        <taxon>Arthropoda</taxon>
        <taxon>Hexapoda</taxon>
        <taxon>Insecta</taxon>
        <taxon>Pterygota</taxon>
        <taxon>Neoptera</taxon>
        <taxon>Endopterygota</taxon>
        <taxon>Diptera</taxon>
        <taxon>Nematocera</taxon>
        <taxon>Culicoidea</taxon>
        <taxon>Culicidae</taxon>
        <taxon>Anophelinae</taxon>
        <taxon>Anopheles</taxon>
    </lineage>
</organism>
<evidence type="ECO:0000313" key="11">
    <source>
        <dbReference type="Proteomes" id="UP000075881"/>
    </source>
</evidence>
<dbReference type="Pfam" id="PF00089">
    <property type="entry name" value="Trypsin"/>
    <property type="match status" value="1"/>
</dbReference>
<dbReference type="FunFam" id="2.40.10.10:FF:000034">
    <property type="entry name" value="Eupolytin"/>
    <property type="match status" value="1"/>
</dbReference>
<keyword evidence="2" id="KW-0222">Digestion</keyword>
<evidence type="ECO:0000256" key="2">
    <source>
        <dbReference type="ARBA" id="ARBA00022757"/>
    </source>
</evidence>
<keyword evidence="4 7" id="KW-0720">Serine protease</keyword>
<keyword evidence="8" id="KW-0732">Signal</keyword>
<dbReference type="PRINTS" id="PR00722">
    <property type="entry name" value="CHYMOTRYPSIN"/>
</dbReference>
<dbReference type="VEuPathDB" id="VectorBase:ACHR015019"/>
<dbReference type="AlphaFoldDB" id="A0A240PMY8"/>
<protein>
    <recommendedName>
        <fullName evidence="9">Peptidase S1 domain-containing protein</fullName>
    </recommendedName>
</protein>
<evidence type="ECO:0000256" key="3">
    <source>
        <dbReference type="ARBA" id="ARBA00022801"/>
    </source>
</evidence>
<evidence type="ECO:0000256" key="7">
    <source>
        <dbReference type="RuleBase" id="RU363034"/>
    </source>
</evidence>
<keyword evidence="3 7" id="KW-0378">Hydrolase</keyword>
<feature type="domain" description="Peptidase S1" evidence="9">
    <location>
        <begin position="53"/>
        <end position="277"/>
    </location>
</feature>
<keyword evidence="11" id="KW-1185">Reference proteome</keyword>
<dbReference type="STRING" id="43041.A0A240PMY8"/>
<feature type="chain" id="PRO_5012557370" description="Peptidase S1 domain-containing protein" evidence="8">
    <location>
        <begin position="18"/>
        <end position="278"/>
    </location>
</feature>
<dbReference type="GO" id="GO:0004252">
    <property type="term" value="F:serine-type endopeptidase activity"/>
    <property type="evidence" value="ECO:0007669"/>
    <property type="project" value="InterPro"/>
</dbReference>
<dbReference type="SUPFAM" id="SSF50494">
    <property type="entry name" value="Trypsin-like serine proteases"/>
    <property type="match status" value="1"/>
</dbReference>
<comment type="similarity">
    <text evidence="6">Belongs to the peptidase S1 family. CLIP subfamily.</text>
</comment>
<dbReference type="PROSITE" id="PS50240">
    <property type="entry name" value="TRYPSIN_DOM"/>
    <property type="match status" value="1"/>
</dbReference>
<dbReference type="InterPro" id="IPR009003">
    <property type="entry name" value="Peptidase_S1_PA"/>
</dbReference>
<evidence type="ECO:0000256" key="1">
    <source>
        <dbReference type="ARBA" id="ARBA00022670"/>
    </source>
</evidence>
<evidence type="ECO:0000259" key="9">
    <source>
        <dbReference type="PROSITE" id="PS50240"/>
    </source>
</evidence>
<dbReference type="InterPro" id="IPR043504">
    <property type="entry name" value="Peptidase_S1_PA_chymotrypsin"/>
</dbReference>
<dbReference type="InterPro" id="IPR001314">
    <property type="entry name" value="Peptidase_S1A"/>
</dbReference>
<dbReference type="EnsemblMetazoa" id="ACHR015019-RA">
    <property type="protein sequence ID" value="ACHR015019-PA"/>
    <property type="gene ID" value="ACHR015019"/>
</dbReference>
<keyword evidence="5" id="KW-1015">Disulfide bond</keyword>
<dbReference type="PANTHER" id="PTHR24276:SF91">
    <property type="entry name" value="AT26814P-RELATED"/>
    <property type="match status" value="1"/>
</dbReference>